<reference evidence="1 2" key="1">
    <citation type="journal article" date="2013" name="Biodegradation">
        <title>Quantitative proteomic analysis of ibuprofen-degrading Patulibacter sp. strain I11.</title>
        <authorList>
            <person name="Almeida B."/>
            <person name="Kjeldal H."/>
            <person name="Lolas I."/>
            <person name="Knudsen A.D."/>
            <person name="Carvalho G."/>
            <person name="Nielsen K.L."/>
            <person name="Barreto Crespo M.T."/>
            <person name="Stensballe A."/>
            <person name="Nielsen J.L."/>
        </authorList>
    </citation>
    <scope>NUCLEOTIDE SEQUENCE [LARGE SCALE GENOMIC DNA]</scope>
    <source>
        <strain evidence="1 2">I11</strain>
    </source>
</reference>
<evidence type="ECO:0000313" key="2">
    <source>
        <dbReference type="Proteomes" id="UP000005143"/>
    </source>
</evidence>
<dbReference type="RefSeq" id="WP_007577180.1">
    <property type="nucleotide sequence ID" value="NZ_AGUD01000248.1"/>
</dbReference>
<organism evidence="1 2">
    <name type="scientific">Patulibacter medicamentivorans</name>
    <dbReference type="NCBI Taxonomy" id="1097667"/>
    <lineage>
        <taxon>Bacteria</taxon>
        <taxon>Bacillati</taxon>
        <taxon>Actinomycetota</taxon>
        <taxon>Thermoleophilia</taxon>
        <taxon>Solirubrobacterales</taxon>
        <taxon>Patulibacteraceae</taxon>
        <taxon>Patulibacter</taxon>
    </lineage>
</organism>
<accession>H0E8W3</accession>
<dbReference type="AlphaFoldDB" id="H0E8W3"/>
<evidence type="ECO:0000313" key="1">
    <source>
        <dbReference type="EMBL" id="EHN09863.1"/>
    </source>
</evidence>
<proteinExistence type="predicted"/>
<dbReference type="Proteomes" id="UP000005143">
    <property type="component" value="Unassembled WGS sequence"/>
</dbReference>
<gene>
    <name evidence="1" type="ORF">PAI11_32770</name>
</gene>
<dbReference type="EMBL" id="AGUD01000248">
    <property type="protein sequence ID" value="EHN09863.1"/>
    <property type="molecule type" value="Genomic_DNA"/>
</dbReference>
<sequence length="126" mass="13094">MSARGLHHRRPDPSDELFDAACDLLQAARALQDAAAAGDTRFALPATLGAIEAVLHTLDDGTGLLTAQFAGASAEHQALRRLGVALGDAARACEQARAQLAAPSVERLRARLRAPARPPDRASPAG</sequence>
<name>H0E8W3_9ACTN</name>
<comment type="caution">
    <text evidence="1">The sequence shown here is derived from an EMBL/GenBank/DDBJ whole genome shotgun (WGS) entry which is preliminary data.</text>
</comment>
<protein>
    <submittedName>
        <fullName evidence="1">Uncharacterized protein</fullName>
    </submittedName>
</protein>
<keyword evidence="2" id="KW-1185">Reference proteome</keyword>